<dbReference type="EMBL" id="CAJVPV010063348">
    <property type="protein sequence ID" value="CAG8792848.1"/>
    <property type="molecule type" value="Genomic_DNA"/>
</dbReference>
<sequence>KGGDGKLRPRMQSSERSKCPALDIKIYPVLGSTPGSLSERALIYPKKSG</sequence>
<organism evidence="1 2">
    <name type="scientific">Acaulospora morrowiae</name>
    <dbReference type="NCBI Taxonomy" id="94023"/>
    <lineage>
        <taxon>Eukaryota</taxon>
        <taxon>Fungi</taxon>
        <taxon>Fungi incertae sedis</taxon>
        <taxon>Mucoromycota</taxon>
        <taxon>Glomeromycotina</taxon>
        <taxon>Glomeromycetes</taxon>
        <taxon>Diversisporales</taxon>
        <taxon>Acaulosporaceae</taxon>
        <taxon>Acaulospora</taxon>
    </lineage>
</organism>
<name>A0A9N9JRL7_9GLOM</name>
<accession>A0A9N9JRL7</accession>
<evidence type="ECO:0000313" key="2">
    <source>
        <dbReference type="Proteomes" id="UP000789342"/>
    </source>
</evidence>
<dbReference type="Proteomes" id="UP000789342">
    <property type="component" value="Unassembled WGS sequence"/>
</dbReference>
<feature type="non-terminal residue" evidence="1">
    <location>
        <position position="1"/>
    </location>
</feature>
<protein>
    <submittedName>
        <fullName evidence="1">17653_t:CDS:1</fullName>
    </submittedName>
</protein>
<proteinExistence type="predicted"/>
<reference evidence="1" key="1">
    <citation type="submission" date="2021-06" db="EMBL/GenBank/DDBJ databases">
        <authorList>
            <person name="Kallberg Y."/>
            <person name="Tangrot J."/>
            <person name="Rosling A."/>
        </authorList>
    </citation>
    <scope>NUCLEOTIDE SEQUENCE</scope>
    <source>
        <strain evidence="1">CL551</strain>
    </source>
</reference>
<keyword evidence="2" id="KW-1185">Reference proteome</keyword>
<gene>
    <name evidence="1" type="ORF">AMORRO_LOCUS18293</name>
</gene>
<evidence type="ECO:0000313" key="1">
    <source>
        <dbReference type="EMBL" id="CAG8792848.1"/>
    </source>
</evidence>
<comment type="caution">
    <text evidence="1">The sequence shown here is derived from an EMBL/GenBank/DDBJ whole genome shotgun (WGS) entry which is preliminary data.</text>
</comment>
<dbReference type="AlphaFoldDB" id="A0A9N9JRL7"/>